<accession>A0A6J7AQQ2</accession>
<evidence type="ECO:0000256" key="1">
    <source>
        <dbReference type="SAM" id="MobiDB-lite"/>
    </source>
</evidence>
<feature type="region of interest" description="Disordered" evidence="1">
    <location>
        <begin position="62"/>
        <end position="85"/>
    </location>
</feature>
<reference evidence="2" key="1">
    <citation type="submission" date="2020-05" db="EMBL/GenBank/DDBJ databases">
        <authorList>
            <person name="Chiriac C."/>
            <person name="Salcher M."/>
            <person name="Ghai R."/>
            <person name="Kavagutti S V."/>
        </authorList>
    </citation>
    <scope>NUCLEOTIDE SEQUENCE</scope>
</reference>
<proteinExistence type="predicted"/>
<organism evidence="2">
    <name type="scientific">freshwater metagenome</name>
    <dbReference type="NCBI Taxonomy" id="449393"/>
    <lineage>
        <taxon>unclassified sequences</taxon>
        <taxon>metagenomes</taxon>
        <taxon>ecological metagenomes</taxon>
    </lineage>
</organism>
<gene>
    <name evidence="2" type="ORF">UFOPK3099_02728</name>
</gene>
<evidence type="ECO:0000313" key="2">
    <source>
        <dbReference type="EMBL" id="CAB4835316.1"/>
    </source>
</evidence>
<protein>
    <submittedName>
        <fullName evidence="2">Unannotated protein</fullName>
    </submittedName>
</protein>
<name>A0A6J7AQQ2_9ZZZZ</name>
<dbReference type="AlphaFoldDB" id="A0A6J7AQQ2"/>
<sequence length="85" mass="8340">MLNTFASSCAGMPSVMQTMKAIPAAAASRIAALAAFGGTEMNDAVAPVAATASATELNTGILPPSGMATSVPPLPGVTPPTIWVP</sequence>
<dbReference type="EMBL" id="CAFAAV010000302">
    <property type="protein sequence ID" value="CAB4835316.1"/>
    <property type="molecule type" value="Genomic_DNA"/>
</dbReference>